<accession>A0ABW8Z9U9</accession>
<dbReference type="Pfam" id="PF11174">
    <property type="entry name" value="DUF2970"/>
    <property type="match status" value="1"/>
</dbReference>
<comment type="caution">
    <text evidence="2">The sequence shown here is derived from an EMBL/GenBank/DDBJ whole genome shotgun (WGS) entry which is preliminary data.</text>
</comment>
<feature type="transmembrane region" description="Helical" evidence="1">
    <location>
        <begin position="12"/>
        <end position="32"/>
    </location>
</feature>
<feature type="transmembrane region" description="Helical" evidence="1">
    <location>
        <begin position="44"/>
        <end position="69"/>
    </location>
</feature>
<keyword evidence="1" id="KW-1133">Transmembrane helix</keyword>
<dbReference type="EMBL" id="JAQQFR010000010">
    <property type="protein sequence ID" value="MFL9879912.1"/>
    <property type="molecule type" value="Genomic_DNA"/>
</dbReference>
<protein>
    <submittedName>
        <fullName evidence="2">DUF2970 domain-containing protein</fullName>
    </submittedName>
</protein>
<evidence type="ECO:0000313" key="3">
    <source>
        <dbReference type="Proteomes" id="UP001629214"/>
    </source>
</evidence>
<name>A0ABW8Z9U9_9BURK</name>
<sequence>MKPIQSDTIQKRSFLATLAAVFWSFVGLRRRADYEKDATSLDPFYVIGAGLIAVAIFIAALIVVVRLVVGA</sequence>
<evidence type="ECO:0000313" key="2">
    <source>
        <dbReference type="EMBL" id="MFL9879912.1"/>
    </source>
</evidence>
<evidence type="ECO:0000256" key="1">
    <source>
        <dbReference type="SAM" id="Phobius"/>
    </source>
</evidence>
<reference evidence="2 3" key="1">
    <citation type="journal article" date="2024" name="Chem. Sci.">
        <title>Discovery of megapolipeptins by genome mining of a Burkholderiales bacteria collection.</title>
        <authorList>
            <person name="Paulo B.S."/>
            <person name="Recchia M.J.J."/>
            <person name="Lee S."/>
            <person name="Fergusson C.H."/>
            <person name="Romanowski S.B."/>
            <person name="Hernandez A."/>
            <person name="Krull N."/>
            <person name="Liu D.Y."/>
            <person name="Cavanagh H."/>
            <person name="Bos A."/>
            <person name="Gray C.A."/>
            <person name="Murphy B.T."/>
            <person name="Linington R.G."/>
            <person name="Eustaquio A.S."/>
        </authorList>
    </citation>
    <scope>NUCLEOTIDE SEQUENCE [LARGE SCALE GENOMIC DNA]</scope>
    <source>
        <strain evidence="2 3">RL21-008-BIB-B</strain>
    </source>
</reference>
<keyword evidence="1" id="KW-0472">Membrane</keyword>
<organism evidence="2 3">
    <name type="scientific">Herbaspirillum rhizosphaerae</name>
    <dbReference type="NCBI Taxonomy" id="346179"/>
    <lineage>
        <taxon>Bacteria</taxon>
        <taxon>Pseudomonadati</taxon>
        <taxon>Pseudomonadota</taxon>
        <taxon>Betaproteobacteria</taxon>
        <taxon>Burkholderiales</taxon>
        <taxon>Oxalobacteraceae</taxon>
        <taxon>Herbaspirillum</taxon>
    </lineage>
</organism>
<dbReference type="RefSeq" id="WP_408168999.1">
    <property type="nucleotide sequence ID" value="NZ_JAQQFR010000010.1"/>
</dbReference>
<keyword evidence="1" id="KW-0812">Transmembrane</keyword>
<gene>
    <name evidence="2" type="ORF">PQR63_16045</name>
</gene>
<dbReference type="Proteomes" id="UP001629214">
    <property type="component" value="Unassembled WGS sequence"/>
</dbReference>
<proteinExistence type="predicted"/>
<keyword evidence="3" id="KW-1185">Reference proteome</keyword>
<dbReference type="InterPro" id="IPR021344">
    <property type="entry name" value="DUF2970"/>
</dbReference>